<gene>
    <name evidence="1" type="ORF">ABS768_10285</name>
</gene>
<accession>A0ABW8YDV2</accession>
<evidence type="ECO:0008006" key="3">
    <source>
        <dbReference type="Google" id="ProtNLM"/>
    </source>
</evidence>
<protein>
    <recommendedName>
        <fullName evidence="3">DUF3137 domain-containing protein</fullName>
    </recommendedName>
</protein>
<reference evidence="1 2" key="1">
    <citation type="submission" date="2024-06" db="EMBL/GenBank/DDBJ databases">
        <authorList>
            <person name="Kaempfer P."/>
            <person name="Viver T."/>
        </authorList>
    </citation>
    <scope>NUCLEOTIDE SEQUENCE [LARGE SCALE GENOMIC DNA]</scope>
    <source>
        <strain evidence="1 2">ST-75</strain>
    </source>
</reference>
<keyword evidence="2" id="KW-1185">Reference proteome</keyword>
<evidence type="ECO:0000313" key="1">
    <source>
        <dbReference type="EMBL" id="MFL9837887.1"/>
    </source>
</evidence>
<dbReference type="Proteomes" id="UP001629059">
    <property type="component" value="Unassembled WGS sequence"/>
</dbReference>
<name>A0ABW8YDV2_9FLAO</name>
<comment type="caution">
    <text evidence="1">The sequence shown here is derived from an EMBL/GenBank/DDBJ whole genome shotgun (WGS) entry which is preliminary data.</text>
</comment>
<proteinExistence type="predicted"/>
<dbReference type="RefSeq" id="WP_408074886.1">
    <property type="nucleotide sequence ID" value="NZ_JBELQB010000007.1"/>
</dbReference>
<dbReference type="EMBL" id="JBELQB010000007">
    <property type="protein sequence ID" value="MFL9837887.1"/>
    <property type="molecule type" value="Genomic_DNA"/>
</dbReference>
<organism evidence="1 2">
    <name type="scientific">Flavobacterium rhizophilum</name>
    <dbReference type="NCBI Taxonomy" id="3163296"/>
    <lineage>
        <taxon>Bacteria</taxon>
        <taxon>Pseudomonadati</taxon>
        <taxon>Bacteroidota</taxon>
        <taxon>Flavobacteriia</taxon>
        <taxon>Flavobacteriales</taxon>
        <taxon>Flavobacteriaceae</taxon>
        <taxon>Flavobacterium</taxon>
    </lineage>
</organism>
<sequence length="186" mass="21832">MNSKGWKNFAEHINGEYFKKGFWYPPAVKKVHNGYTIVFENYSTGGETPVTCTKVYTYIIPKKYFEFHIYNSNIFSSIGKYFGMQDIETGDPVFDKNYIVKSNDGFKVKQLLRDQKVKHEIENFKRLNLKLAKAGKLWSKLPEGTHELEFITERDIHDYRELETIYLLITAVLDQLEEIGILNKKN</sequence>
<evidence type="ECO:0000313" key="2">
    <source>
        <dbReference type="Proteomes" id="UP001629059"/>
    </source>
</evidence>